<reference evidence="4 5" key="1">
    <citation type="submission" date="2020-08" db="EMBL/GenBank/DDBJ databases">
        <title>The Agave Microbiome: Exploring the role of microbial communities in plant adaptations to desert environments.</title>
        <authorList>
            <person name="Partida-Martinez L.P."/>
        </authorList>
    </citation>
    <scope>NUCLEOTIDE SEQUENCE [LARGE SCALE GENOMIC DNA]</scope>
    <source>
        <strain evidence="4 5">AT2.18</strain>
    </source>
</reference>
<dbReference type="Pfam" id="PF19701">
    <property type="entry name" value="DUF6199"/>
    <property type="match status" value="1"/>
</dbReference>
<dbReference type="Proteomes" id="UP000550501">
    <property type="component" value="Unassembled WGS sequence"/>
</dbReference>
<keyword evidence="2" id="KW-0812">Transmembrane</keyword>
<accession>A0A839Q6H2</accession>
<evidence type="ECO:0000256" key="2">
    <source>
        <dbReference type="SAM" id="Phobius"/>
    </source>
</evidence>
<keyword evidence="5" id="KW-1185">Reference proteome</keyword>
<organism evidence="4 5">
    <name type="scientific">Mycolicibacterium iranicum</name>
    <name type="common">Mycobacterium iranicum</name>
    <dbReference type="NCBI Taxonomy" id="912594"/>
    <lineage>
        <taxon>Bacteria</taxon>
        <taxon>Bacillati</taxon>
        <taxon>Actinomycetota</taxon>
        <taxon>Actinomycetes</taxon>
        <taxon>Mycobacteriales</taxon>
        <taxon>Mycobacteriaceae</taxon>
        <taxon>Mycolicibacterium</taxon>
    </lineage>
</organism>
<sequence>MGAGGLVLLVLGVLVGGVMVWKPRALWWAFESWKFRNPEANEPSDAAYMMTRLSGVGLVVLSVVLGVALMRDGRTEQEEQRAAEEQAAADAAFVPPSPEVRALLPVVGAFAESGGNVAEVFFQVPENAFSERIRSSQSSSSTRLFTVPCYYKPVVTDAPDGRTLVNVELIWQPQKRADAAKSDACRLGGDRKTEKQFVRSPAGSPPPIVLTDAAIVTASGTEVTPAAPGNPVPALPQPAV</sequence>
<dbReference type="EMBL" id="JACHVU010000005">
    <property type="protein sequence ID" value="MBB2991257.1"/>
    <property type="molecule type" value="Genomic_DNA"/>
</dbReference>
<keyword evidence="2" id="KW-1133">Transmembrane helix</keyword>
<dbReference type="RefSeq" id="WP_183468792.1">
    <property type="nucleotide sequence ID" value="NZ_JACHVU010000005.1"/>
</dbReference>
<comment type="caution">
    <text evidence="4">The sequence shown here is derived from an EMBL/GenBank/DDBJ whole genome shotgun (WGS) entry which is preliminary data.</text>
</comment>
<feature type="domain" description="DUF6199" evidence="3">
    <location>
        <begin position="9"/>
        <end position="67"/>
    </location>
</feature>
<dbReference type="AlphaFoldDB" id="A0A839Q6H2"/>
<feature type="region of interest" description="Disordered" evidence="1">
    <location>
        <begin position="221"/>
        <end position="240"/>
    </location>
</feature>
<proteinExistence type="predicted"/>
<evidence type="ECO:0000313" key="5">
    <source>
        <dbReference type="Proteomes" id="UP000550501"/>
    </source>
</evidence>
<evidence type="ECO:0000313" key="4">
    <source>
        <dbReference type="EMBL" id="MBB2991257.1"/>
    </source>
</evidence>
<dbReference type="InterPro" id="IPR045679">
    <property type="entry name" value="DUF6199"/>
</dbReference>
<protein>
    <recommendedName>
        <fullName evidence="3">DUF6199 domain-containing protein</fullName>
    </recommendedName>
</protein>
<feature type="transmembrane region" description="Helical" evidence="2">
    <location>
        <begin position="49"/>
        <end position="70"/>
    </location>
</feature>
<feature type="compositionally biased region" description="Pro residues" evidence="1">
    <location>
        <begin position="228"/>
        <end position="240"/>
    </location>
</feature>
<evidence type="ECO:0000256" key="1">
    <source>
        <dbReference type="SAM" id="MobiDB-lite"/>
    </source>
</evidence>
<gene>
    <name evidence="4" type="ORF">FHR72_002741</name>
</gene>
<keyword evidence="2" id="KW-0472">Membrane</keyword>
<name>A0A839Q6H2_MYCIR</name>
<evidence type="ECO:0000259" key="3">
    <source>
        <dbReference type="Pfam" id="PF19701"/>
    </source>
</evidence>